<dbReference type="EMBL" id="CENE01000001">
    <property type="protein sequence ID" value="CEQ38719.1"/>
    <property type="molecule type" value="Genomic_DNA"/>
</dbReference>
<dbReference type="GO" id="GO:0032981">
    <property type="term" value="P:mitochondrial respiratory chain complex I assembly"/>
    <property type="evidence" value="ECO:0007669"/>
    <property type="project" value="TreeGrafter"/>
</dbReference>
<keyword evidence="1" id="KW-0547">Nucleotide-binding</keyword>
<dbReference type="AlphaFoldDB" id="A0A0D6EFI4"/>
<reference evidence="4" key="1">
    <citation type="submission" date="2015-02" db="EMBL/GenBank/DDBJ databases">
        <authorList>
            <person name="Gon?alves P."/>
        </authorList>
    </citation>
    <scope>NUCLEOTIDE SEQUENCE [LARGE SCALE GENOMIC DNA]</scope>
</reference>
<dbReference type="GO" id="GO:0016226">
    <property type="term" value="P:iron-sulfur cluster assembly"/>
    <property type="evidence" value="ECO:0007669"/>
    <property type="project" value="InterPro"/>
</dbReference>
<name>A0A0D6EFI4_SPOSA</name>
<organism evidence="3 4">
    <name type="scientific">Sporidiobolus salmonicolor</name>
    <name type="common">Yeast-like fungus</name>
    <name type="synonym">Sporobolomyces salmonicolor</name>
    <dbReference type="NCBI Taxonomy" id="5005"/>
    <lineage>
        <taxon>Eukaryota</taxon>
        <taxon>Fungi</taxon>
        <taxon>Dikarya</taxon>
        <taxon>Basidiomycota</taxon>
        <taxon>Pucciniomycotina</taxon>
        <taxon>Microbotryomycetes</taxon>
        <taxon>Sporidiobolales</taxon>
        <taxon>Sporidiobolaceae</taxon>
        <taxon>Sporobolomyces</taxon>
    </lineage>
</organism>
<sequence>MSMGFLLPNGPTEPGKHNADTPVVWRGMMVMKAVQQLLFDVDWRAGSGGHDLDVLVIDTPPGTGDVTLSLGQLVTVDGSVIVSTPQNVALIDTRKGVAMFRKLGIPVCPAFLASSSILLRQSTHSSFSALQITGAVLNMSHFLCPGSSTPHYIFGPPAPFLQTCTDLSLDVLAQIPIEPAVSAHGDAGAPLVMLSKEEEGAEARKAFLKLGEEVWRRLQAAPGPPKAD</sequence>
<dbReference type="Pfam" id="PF10609">
    <property type="entry name" value="ParA"/>
    <property type="match status" value="2"/>
</dbReference>
<dbReference type="GO" id="GO:0005524">
    <property type="term" value="F:ATP binding"/>
    <property type="evidence" value="ECO:0007669"/>
    <property type="project" value="UniProtKB-KW"/>
</dbReference>
<evidence type="ECO:0000313" key="3">
    <source>
        <dbReference type="EMBL" id="CEQ38719.1"/>
    </source>
</evidence>
<protein>
    <submittedName>
        <fullName evidence="3">SPOSA6832_00174-mRNA-1:cds</fullName>
    </submittedName>
</protein>
<evidence type="ECO:0000256" key="1">
    <source>
        <dbReference type="ARBA" id="ARBA00022741"/>
    </source>
</evidence>
<dbReference type="Proteomes" id="UP000243876">
    <property type="component" value="Unassembled WGS sequence"/>
</dbReference>
<dbReference type="SUPFAM" id="SSF52540">
    <property type="entry name" value="P-loop containing nucleoside triphosphate hydrolases"/>
    <property type="match status" value="1"/>
</dbReference>
<dbReference type="OrthoDB" id="1741334at2759"/>
<evidence type="ECO:0000313" key="4">
    <source>
        <dbReference type="Proteomes" id="UP000243876"/>
    </source>
</evidence>
<dbReference type="GO" id="GO:0005739">
    <property type="term" value="C:mitochondrion"/>
    <property type="evidence" value="ECO:0007669"/>
    <property type="project" value="TreeGrafter"/>
</dbReference>
<dbReference type="GO" id="GO:0051539">
    <property type="term" value="F:4 iron, 4 sulfur cluster binding"/>
    <property type="evidence" value="ECO:0007669"/>
    <property type="project" value="TreeGrafter"/>
</dbReference>
<proteinExistence type="predicted"/>
<dbReference type="InterPro" id="IPR027417">
    <property type="entry name" value="P-loop_NTPase"/>
</dbReference>
<dbReference type="Gene3D" id="3.40.50.300">
    <property type="entry name" value="P-loop containing nucleotide triphosphate hydrolases"/>
    <property type="match status" value="1"/>
</dbReference>
<dbReference type="InterPro" id="IPR044304">
    <property type="entry name" value="NUBPL-like"/>
</dbReference>
<dbReference type="PANTHER" id="PTHR42961">
    <property type="entry name" value="IRON-SULFUR PROTEIN NUBPL"/>
    <property type="match status" value="1"/>
</dbReference>
<keyword evidence="4" id="KW-1185">Reference proteome</keyword>
<gene>
    <name evidence="3" type="primary">SPOSA6832_00174</name>
</gene>
<feature type="non-terminal residue" evidence="3">
    <location>
        <position position="1"/>
    </location>
</feature>
<evidence type="ECO:0000256" key="2">
    <source>
        <dbReference type="ARBA" id="ARBA00022840"/>
    </source>
</evidence>
<dbReference type="PANTHER" id="PTHR42961:SF2">
    <property type="entry name" value="IRON-SULFUR PROTEIN NUBPL"/>
    <property type="match status" value="1"/>
</dbReference>
<accession>A0A0D6EFI4</accession>
<dbReference type="InterPro" id="IPR033756">
    <property type="entry name" value="YlxH/NBP35"/>
</dbReference>
<keyword evidence="2" id="KW-0067">ATP-binding</keyword>